<dbReference type="Proteomes" id="UP001271007">
    <property type="component" value="Unassembled WGS sequence"/>
</dbReference>
<sequence>MKPLALAEGCKLARLQVSLDLSLKLADAKYAAASTTQSVPSGHQHSSLRRRNYIGLSFQDIRHALDDYQLRLDSLVDPFNFIDRNDQLQLKTTCYGTFIDANVGGSMSQIENGEYIQCMDEDVAFQMRKGGVLMIERAYEDSCLGPPPYNRGIAFGRYNVVSTLPSCAAGGPIEHDQIFVTITAMAS</sequence>
<gene>
    <name evidence="1" type="ORF">LTR09_010892</name>
</gene>
<reference evidence="1" key="1">
    <citation type="submission" date="2023-04" db="EMBL/GenBank/DDBJ databases">
        <title>Black Yeasts Isolated from many extreme environments.</title>
        <authorList>
            <person name="Coleine C."/>
            <person name="Stajich J.E."/>
            <person name="Selbmann L."/>
        </authorList>
    </citation>
    <scope>NUCLEOTIDE SEQUENCE</scope>
    <source>
        <strain evidence="1">CCFEE 5312</strain>
    </source>
</reference>
<protein>
    <submittedName>
        <fullName evidence="1">Uncharacterized protein</fullName>
    </submittedName>
</protein>
<accession>A0AAJ0GAV5</accession>
<evidence type="ECO:0000313" key="2">
    <source>
        <dbReference type="Proteomes" id="UP001271007"/>
    </source>
</evidence>
<keyword evidence="2" id="KW-1185">Reference proteome</keyword>
<dbReference type="EMBL" id="JAWDJX010000057">
    <property type="protein sequence ID" value="KAK3047777.1"/>
    <property type="molecule type" value="Genomic_DNA"/>
</dbReference>
<proteinExistence type="predicted"/>
<evidence type="ECO:0000313" key="1">
    <source>
        <dbReference type="EMBL" id="KAK3047777.1"/>
    </source>
</evidence>
<dbReference type="AlphaFoldDB" id="A0AAJ0GAV5"/>
<organism evidence="1 2">
    <name type="scientific">Extremus antarcticus</name>
    <dbReference type="NCBI Taxonomy" id="702011"/>
    <lineage>
        <taxon>Eukaryota</taxon>
        <taxon>Fungi</taxon>
        <taxon>Dikarya</taxon>
        <taxon>Ascomycota</taxon>
        <taxon>Pezizomycotina</taxon>
        <taxon>Dothideomycetes</taxon>
        <taxon>Dothideomycetidae</taxon>
        <taxon>Mycosphaerellales</taxon>
        <taxon>Extremaceae</taxon>
        <taxon>Extremus</taxon>
    </lineage>
</organism>
<name>A0AAJ0GAV5_9PEZI</name>
<comment type="caution">
    <text evidence="1">The sequence shown here is derived from an EMBL/GenBank/DDBJ whole genome shotgun (WGS) entry which is preliminary data.</text>
</comment>